<dbReference type="InterPro" id="IPR051653">
    <property type="entry name" value="E3_ligase_sorting_rcpt"/>
</dbReference>
<evidence type="ECO:0000256" key="17">
    <source>
        <dbReference type="ARBA" id="ARBA00069170"/>
    </source>
</evidence>
<evidence type="ECO:0000256" key="4">
    <source>
        <dbReference type="ARBA" id="ARBA00012483"/>
    </source>
</evidence>
<evidence type="ECO:0000256" key="15">
    <source>
        <dbReference type="ARBA" id="ARBA00054912"/>
    </source>
</evidence>
<keyword evidence="23" id="KW-1185">Reference proteome</keyword>
<gene>
    <name evidence="22" type="ORF">E2I00_004815</name>
</gene>
<name>A0A6A1PY38_BALPH</name>
<dbReference type="SUPFAM" id="SSF52025">
    <property type="entry name" value="PA domain"/>
    <property type="match status" value="1"/>
</dbReference>
<evidence type="ECO:0000256" key="9">
    <source>
        <dbReference type="ARBA" id="ARBA00022771"/>
    </source>
</evidence>
<organism evidence="22 23">
    <name type="scientific">Balaenoptera physalus</name>
    <name type="common">Fin whale</name>
    <name type="synonym">Balaena physalus</name>
    <dbReference type="NCBI Taxonomy" id="9770"/>
    <lineage>
        <taxon>Eukaryota</taxon>
        <taxon>Metazoa</taxon>
        <taxon>Chordata</taxon>
        <taxon>Craniata</taxon>
        <taxon>Vertebrata</taxon>
        <taxon>Euteleostomi</taxon>
        <taxon>Mammalia</taxon>
        <taxon>Eutheria</taxon>
        <taxon>Laurasiatheria</taxon>
        <taxon>Artiodactyla</taxon>
        <taxon>Whippomorpha</taxon>
        <taxon>Cetacea</taxon>
        <taxon>Mysticeti</taxon>
        <taxon>Balaenopteridae</taxon>
        <taxon>Balaenoptera</taxon>
    </lineage>
</organism>
<evidence type="ECO:0000256" key="12">
    <source>
        <dbReference type="ARBA" id="ARBA00022989"/>
    </source>
</evidence>
<evidence type="ECO:0000256" key="3">
    <source>
        <dbReference type="ARBA" id="ARBA00004906"/>
    </source>
</evidence>
<evidence type="ECO:0000313" key="22">
    <source>
        <dbReference type="EMBL" id="KAB0400792.1"/>
    </source>
</evidence>
<comment type="subcellular location">
    <subcellularLocation>
        <location evidence="2">Endoplasmic reticulum membrane</location>
        <topology evidence="2">Single-pass type I membrane protein</topology>
    </subcellularLocation>
</comment>
<dbReference type="GO" id="GO:0005789">
    <property type="term" value="C:endoplasmic reticulum membrane"/>
    <property type="evidence" value="ECO:0007669"/>
    <property type="project" value="UniProtKB-SubCell"/>
</dbReference>
<evidence type="ECO:0000256" key="18">
    <source>
        <dbReference type="ARBA" id="ARBA00077175"/>
    </source>
</evidence>
<sequence length="314" mass="34468">MTLAECECEGWIQATGWWWGSCQPTLWHLRALRGPGAGDALSLPEVFAKVRAPGILSRWGVWVRDQDVTGRCHRGREHLELWGLLVSVSSARKAAWVGQLLLGPAFKDTMHAGLPPGAVSVHSHPGHGPPGRSWRCLEASCLWSPGGPSSTPQPEKEGLAMGQPWPVLALRAGYLMEARPANACHPIEGPRPGNGSLGAIVLIRRYNCTFDLKVLHAQRAGFQAAIVYNVRSDDLVLMVHARASRRAQVRTFTRLNDLCAICLDEYEEGDQLKILPCSHIYHCKCIDPWFSQAAQRSCPVCKQSVARTEDGSDS</sequence>
<dbReference type="Gene3D" id="3.30.40.10">
    <property type="entry name" value="Zinc/RING finger domain, C3HC4 (zinc finger)"/>
    <property type="match status" value="1"/>
</dbReference>
<evidence type="ECO:0000259" key="21">
    <source>
        <dbReference type="PROSITE" id="PS50089"/>
    </source>
</evidence>
<dbReference type="Proteomes" id="UP000437017">
    <property type="component" value="Unassembled WGS sequence"/>
</dbReference>
<dbReference type="GO" id="GO:0061630">
    <property type="term" value="F:ubiquitin protein ligase activity"/>
    <property type="evidence" value="ECO:0007669"/>
    <property type="project" value="UniProtKB-EC"/>
</dbReference>
<evidence type="ECO:0000256" key="5">
    <source>
        <dbReference type="ARBA" id="ARBA00022679"/>
    </source>
</evidence>
<feature type="non-terminal residue" evidence="22">
    <location>
        <position position="314"/>
    </location>
</feature>
<dbReference type="EMBL" id="SGJD01001307">
    <property type="protein sequence ID" value="KAB0400792.1"/>
    <property type="molecule type" value="Genomic_DNA"/>
</dbReference>
<keyword evidence="9 20" id="KW-0863">Zinc-finger</keyword>
<dbReference type="FunFam" id="3.30.40.10:FF:000501">
    <property type="entry name" value="E3 ubiquitin-protein ligase ZNRF4"/>
    <property type="match status" value="1"/>
</dbReference>
<evidence type="ECO:0000256" key="13">
    <source>
        <dbReference type="ARBA" id="ARBA00023136"/>
    </source>
</evidence>
<reference evidence="22 23" key="1">
    <citation type="journal article" date="2019" name="PLoS ONE">
        <title>Genomic analyses reveal an absence of contemporary introgressive admixture between fin whales and blue whales, despite known hybrids.</title>
        <authorList>
            <person name="Westbury M.V."/>
            <person name="Petersen B."/>
            <person name="Lorenzen E.D."/>
        </authorList>
    </citation>
    <scope>NUCLEOTIDE SEQUENCE [LARGE SCALE GENOMIC DNA]</scope>
    <source>
        <strain evidence="22">FinWhale-01</strain>
    </source>
</reference>
<dbReference type="GO" id="GO:0008270">
    <property type="term" value="F:zinc ion binding"/>
    <property type="evidence" value="ECO:0007669"/>
    <property type="project" value="UniProtKB-KW"/>
</dbReference>
<comment type="pathway">
    <text evidence="3">Protein modification; protein ubiquitination.</text>
</comment>
<evidence type="ECO:0000256" key="6">
    <source>
        <dbReference type="ARBA" id="ARBA00022692"/>
    </source>
</evidence>
<dbReference type="Pfam" id="PF02225">
    <property type="entry name" value="PA"/>
    <property type="match status" value="1"/>
</dbReference>
<evidence type="ECO:0000256" key="14">
    <source>
        <dbReference type="ARBA" id="ARBA00023180"/>
    </source>
</evidence>
<evidence type="ECO:0000256" key="10">
    <source>
        <dbReference type="ARBA" id="ARBA00022824"/>
    </source>
</evidence>
<dbReference type="AlphaFoldDB" id="A0A6A1PY38"/>
<dbReference type="OrthoDB" id="8062037at2759"/>
<dbReference type="PANTHER" id="PTHR47168">
    <property type="entry name" value="RING ZINC FINGER DOMAIN SUPERFAMILY PROTEIN-RELATED"/>
    <property type="match status" value="1"/>
</dbReference>
<comment type="subunit">
    <text evidence="16">Interacts with CANX.</text>
</comment>
<dbReference type="SUPFAM" id="SSF57850">
    <property type="entry name" value="RING/U-box"/>
    <property type="match status" value="1"/>
</dbReference>
<evidence type="ECO:0000256" key="20">
    <source>
        <dbReference type="PROSITE-ProRule" id="PRU00175"/>
    </source>
</evidence>
<evidence type="ECO:0000256" key="2">
    <source>
        <dbReference type="ARBA" id="ARBA00004115"/>
    </source>
</evidence>
<dbReference type="InterPro" id="IPR046450">
    <property type="entry name" value="PA_dom_sf"/>
</dbReference>
<comment type="caution">
    <text evidence="22">The sequence shown here is derived from an EMBL/GenBank/DDBJ whole genome shotgun (WGS) entry which is preliminary data.</text>
</comment>
<proteinExistence type="predicted"/>
<comment type="function">
    <text evidence="15">E3 ubiquitin-protein ligase that acts as a negative regulator of NOD2 signaling by mediating ubiquitination and degradation of RIPK2. Also catalyzes ubiquitination and proteasomal degradation of CANX within the endoplasmic reticulum. Could have a role in spermatogenesis.</text>
</comment>
<keyword evidence="7" id="KW-0479">Metal-binding</keyword>
<evidence type="ECO:0000313" key="23">
    <source>
        <dbReference type="Proteomes" id="UP000437017"/>
    </source>
</evidence>
<keyword evidence="8" id="KW-0732">Signal</keyword>
<evidence type="ECO:0000256" key="1">
    <source>
        <dbReference type="ARBA" id="ARBA00000900"/>
    </source>
</evidence>
<keyword evidence="6" id="KW-0812">Transmembrane</keyword>
<evidence type="ECO:0000256" key="8">
    <source>
        <dbReference type="ARBA" id="ARBA00022729"/>
    </source>
</evidence>
<keyword evidence="5" id="KW-0808">Transferase</keyword>
<dbReference type="SMART" id="SM00184">
    <property type="entry name" value="RING"/>
    <property type="match status" value="1"/>
</dbReference>
<dbReference type="InterPro" id="IPR003137">
    <property type="entry name" value="PA_domain"/>
</dbReference>
<evidence type="ECO:0000256" key="16">
    <source>
        <dbReference type="ARBA" id="ARBA00061883"/>
    </source>
</evidence>
<dbReference type="InterPro" id="IPR013083">
    <property type="entry name" value="Znf_RING/FYVE/PHD"/>
</dbReference>
<dbReference type="EC" id="2.3.2.27" evidence="4"/>
<dbReference type="PROSITE" id="PS50089">
    <property type="entry name" value="ZF_RING_2"/>
    <property type="match status" value="1"/>
</dbReference>
<evidence type="ECO:0000256" key="7">
    <source>
        <dbReference type="ARBA" id="ARBA00022723"/>
    </source>
</evidence>
<keyword evidence="13" id="KW-0472">Membrane</keyword>
<dbReference type="Gene3D" id="3.50.30.30">
    <property type="match status" value="1"/>
</dbReference>
<keyword evidence="11" id="KW-0862">Zinc</keyword>
<keyword evidence="14" id="KW-0325">Glycoprotein</keyword>
<accession>A0A6A1PY38</accession>
<dbReference type="Pfam" id="PF13639">
    <property type="entry name" value="zf-RING_2"/>
    <property type="match status" value="1"/>
</dbReference>
<protein>
    <recommendedName>
        <fullName evidence="17">E3 ubiquitin-protein ligase ZNRF4</fullName>
        <ecNumber evidence="4">2.3.2.27</ecNumber>
    </recommendedName>
    <alternativeName>
        <fullName evidence="18">RING-type E3 ubiquitin transferase ZNRF4</fullName>
    </alternativeName>
    <alternativeName>
        <fullName evidence="19">Zinc/RING finger protein 4</fullName>
    </alternativeName>
</protein>
<comment type="catalytic activity">
    <reaction evidence="1">
        <text>S-ubiquitinyl-[E2 ubiquitin-conjugating enzyme]-L-cysteine + [acceptor protein]-L-lysine = [E2 ubiquitin-conjugating enzyme]-L-cysteine + N(6)-ubiquitinyl-[acceptor protein]-L-lysine.</text>
        <dbReference type="EC" id="2.3.2.27"/>
    </reaction>
</comment>
<dbReference type="PANTHER" id="PTHR47168:SF1">
    <property type="entry name" value="OS02G0798600 PROTEIN"/>
    <property type="match status" value="1"/>
</dbReference>
<keyword evidence="10" id="KW-0256">Endoplasmic reticulum</keyword>
<evidence type="ECO:0000256" key="19">
    <source>
        <dbReference type="ARBA" id="ARBA00081944"/>
    </source>
</evidence>
<feature type="domain" description="RING-type" evidence="21">
    <location>
        <begin position="259"/>
        <end position="302"/>
    </location>
</feature>
<evidence type="ECO:0000256" key="11">
    <source>
        <dbReference type="ARBA" id="ARBA00022833"/>
    </source>
</evidence>
<dbReference type="InterPro" id="IPR001841">
    <property type="entry name" value="Znf_RING"/>
</dbReference>
<keyword evidence="12" id="KW-1133">Transmembrane helix</keyword>